<sequence>MVKGRRSQGVLLSEIVFFQVNSELTQRTRDFAQHNQELVHHAEHGSAITATAMTTNTMAEQERIGGIGAVVETVRLDAVVKHGPLQDKSLLLYQHYKLEKRTNTDRPGDADVGEPARTEEVKHEPIQIRSLSLDLDSDSDMDISWDYGVRGNHGSDNFNDSQS</sequence>
<evidence type="ECO:0000256" key="1">
    <source>
        <dbReference type="SAM" id="MobiDB-lite"/>
    </source>
</evidence>
<dbReference type="AlphaFoldDB" id="A0AAD4DJD9"/>
<organism evidence="2 3">
    <name type="scientific">Linnemannia exigua</name>
    <dbReference type="NCBI Taxonomy" id="604196"/>
    <lineage>
        <taxon>Eukaryota</taxon>
        <taxon>Fungi</taxon>
        <taxon>Fungi incertae sedis</taxon>
        <taxon>Mucoromycota</taxon>
        <taxon>Mortierellomycotina</taxon>
        <taxon>Mortierellomycetes</taxon>
        <taxon>Mortierellales</taxon>
        <taxon>Mortierellaceae</taxon>
        <taxon>Linnemannia</taxon>
    </lineage>
</organism>
<gene>
    <name evidence="2" type="ORF">BGZ95_000435</name>
</gene>
<dbReference type="EMBL" id="JAAAIL010000108">
    <property type="protein sequence ID" value="KAG0279706.1"/>
    <property type="molecule type" value="Genomic_DNA"/>
</dbReference>
<accession>A0AAD4DJD9</accession>
<protein>
    <submittedName>
        <fullName evidence="2">Uncharacterized protein</fullName>
    </submittedName>
</protein>
<name>A0AAD4DJD9_9FUNG</name>
<keyword evidence="3" id="KW-1185">Reference proteome</keyword>
<comment type="caution">
    <text evidence="2">The sequence shown here is derived from an EMBL/GenBank/DDBJ whole genome shotgun (WGS) entry which is preliminary data.</text>
</comment>
<feature type="compositionally biased region" description="Polar residues" evidence="1">
    <location>
        <begin position="154"/>
        <end position="163"/>
    </location>
</feature>
<reference evidence="2" key="1">
    <citation type="journal article" date="2020" name="Fungal Divers.">
        <title>Resolving the Mortierellaceae phylogeny through synthesis of multi-gene phylogenetics and phylogenomics.</title>
        <authorList>
            <person name="Vandepol N."/>
            <person name="Liber J."/>
            <person name="Desiro A."/>
            <person name="Na H."/>
            <person name="Kennedy M."/>
            <person name="Barry K."/>
            <person name="Grigoriev I.V."/>
            <person name="Miller A.N."/>
            <person name="O'Donnell K."/>
            <person name="Stajich J.E."/>
            <person name="Bonito G."/>
        </authorList>
    </citation>
    <scope>NUCLEOTIDE SEQUENCE</scope>
    <source>
        <strain evidence="2">NRRL 28262</strain>
    </source>
</reference>
<feature type="compositionally biased region" description="Basic and acidic residues" evidence="1">
    <location>
        <begin position="101"/>
        <end position="126"/>
    </location>
</feature>
<dbReference type="Proteomes" id="UP001194580">
    <property type="component" value="Unassembled WGS sequence"/>
</dbReference>
<feature type="region of interest" description="Disordered" evidence="1">
    <location>
        <begin position="101"/>
        <end position="163"/>
    </location>
</feature>
<evidence type="ECO:0000313" key="3">
    <source>
        <dbReference type="Proteomes" id="UP001194580"/>
    </source>
</evidence>
<evidence type="ECO:0000313" key="2">
    <source>
        <dbReference type="EMBL" id="KAG0279706.1"/>
    </source>
</evidence>
<proteinExistence type="predicted"/>